<keyword evidence="6 10" id="KW-0862">Zinc</keyword>
<dbReference type="Proteomes" id="UP000887013">
    <property type="component" value="Unassembled WGS sequence"/>
</dbReference>
<keyword evidence="10" id="KW-0106">Calcium</keyword>
<feature type="binding site" evidence="10">
    <location>
        <position position="183"/>
    </location>
    <ligand>
        <name>Zn(2+)</name>
        <dbReference type="ChEBI" id="CHEBI:29105"/>
        <label>2</label>
        <note>catalytic</note>
    </ligand>
</feature>
<feature type="binding site" evidence="10">
    <location>
        <position position="108"/>
    </location>
    <ligand>
        <name>Ca(2+)</name>
        <dbReference type="ChEBI" id="CHEBI:29108"/>
        <label>2</label>
    </ligand>
</feature>
<evidence type="ECO:0000256" key="1">
    <source>
        <dbReference type="ARBA" id="ARBA00010370"/>
    </source>
</evidence>
<dbReference type="InterPro" id="IPR033739">
    <property type="entry name" value="M10A_MMP"/>
</dbReference>
<name>A0A8X6NLI8_NEPPI</name>
<reference evidence="15" key="1">
    <citation type="submission" date="2020-08" db="EMBL/GenBank/DDBJ databases">
        <title>Multicomponent nature underlies the extraordinary mechanical properties of spider dragline silk.</title>
        <authorList>
            <person name="Kono N."/>
            <person name="Nakamura H."/>
            <person name="Mori M."/>
            <person name="Yoshida Y."/>
            <person name="Ohtoshi R."/>
            <person name="Malay A.D."/>
            <person name="Moran D.A.P."/>
            <person name="Tomita M."/>
            <person name="Numata K."/>
            <person name="Arakawa K."/>
        </authorList>
    </citation>
    <scope>NUCLEOTIDE SEQUENCE</scope>
</reference>
<dbReference type="Pfam" id="PF00413">
    <property type="entry name" value="Peptidase_M10"/>
    <property type="match status" value="1"/>
</dbReference>
<gene>
    <name evidence="15" type="primary">MMP17</name>
    <name evidence="15" type="ORF">NPIL_485822</name>
</gene>
<feature type="binding site" evidence="10">
    <location>
        <position position="191"/>
    </location>
    <ligand>
        <name>Zn(2+)</name>
        <dbReference type="ChEBI" id="CHEBI:29105"/>
        <label>2</label>
        <note>catalytic</note>
    </ligand>
</feature>
<keyword evidence="16" id="KW-1185">Reference proteome</keyword>
<feature type="binding site" evidence="10">
    <location>
        <position position="151"/>
    </location>
    <ligand>
        <name>Ca(2+)</name>
        <dbReference type="ChEBI" id="CHEBI:29108"/>
        <label>3</label>
    </ligand>
</feature>
<proteinExistence type="inferred from homology"/>
<feature type="active site" evidence="9">
    <location>
        <position position="174"/>
    </location>
</feature>
<dbReference type="CDD" id="cd04278">
    <property type="entry name" value="ZnMc_MMP"/>
    <property type="match status" value="1"/>
</dbReference>
<evidence type="ECO:0000256" key="3">
    <source>
        <dbReference type="ARBA" id="ARBA00022723"/>
    </source>
</evidence>
<feature type="binding site" evidence="10">
    <location>
        <position position="142"/>
    </location>
    <ligand>
        <name>Ca(2+)</name>
        <dbReference type="ChEBI" id="CHEBI:29108"/>
        <label>2</label>
    </ligand>
</feature>
<feature type="binding site" evidence="10">
    <location>
        <position position="144"/>
    </location>
    <ligand>
        <name>Ca(2+)</name>
        <dbReference type="ChEBI" id="CHEBI:29108"/>
        <label>2</label>
    </ligand>
</feature>
<dbReference type="Pfam" id="PF00045">
    <property type="entry name" value="Hemopexin"/>
    <property type="match status" value="4"/>
</dbReference>
<dbReference type="FunFam" id="2.110.10.10:FF:000018">
    <property type="entry name" value="Matrix metallopeptidase 25b"/>
    <property type="match status" value="1"/>
</dbReference>
<dbReference type="SUPFAM" id="SSF55486">
    <property type="entry name" value="Metalloproteases ('zincins'), catalytic domain"/>
    <property type="match status" value="1"/>
</dbReference>
<dbReference type="SUPFAM" id="SSF50923">
    <property type="entry name" value="Hemopexin-like domain"/>
    <property type="match status" value="1"/>
</dbReference>
<comment type="cofactor">
    <cofactor evidence="10">
        <name>Zn(2+)</name>
        <dbReference type="ChEBI" id="CHEBI:29105"/>
    </cofactor>
    <text evidence="10">Binds 2 Zn(2+) ions per subunit.</text>
</comment>
<dbReference type="GO" id="GO:0004222">
    <property type="term" value="F:metalloendopeptidase activity"/>
    <property type="evidence" value="ECO:0007669"/>
    <property type="project" value="InterPro"/>
</dbReference>
<feature type="binding site" evidence="10">
    <location>
        <position position="126"/>
    </location>
    <ligand>
        <name>Ca(2+)</name>
        <dbReference type="ChEBI" id="CHEBI:29108"/>
        <label>3</label>
    </ligand>
</feature>
<dbReference type="SMART" id="SM00120">
    <property type="entry name" value="HX"/>
    <property type="match status" value="4"/>
</dbReference>
<dbReference type="AlphaFoldDB" id="A0A8X6NLI8"/>
<evidence type="ECO:0000256" key="9">
    <source>
        <dbReference type="PIRSR" id="PIRSR621190-1"/>
    </source>
</evidence>
<feature type="binding site" evidence="10">
    <location>
        <position position="151"/>
    </location>
    <ligand>
        <name>Ca(2+)</name>
        <dbReference type="ChEBI" id="CHEBI:29108"/>
        <label>1</label>
    </ligand>
</feature>
<evidence type="ECO:0000256" key="4">
    <source>
        <dbReference type="ARBA" id="ARBA00022737"/>
    </source>
</evidence>
<keyword evidence="5" id="KW-0378">Hydrolase</keyword>
<comment type="similarity">
    <text evidence="1">Belongs to the peptidase M10A family.</text>
</comment>
<dbReference type="PANTHER" id="PTHR10201">
    <property type="entry name" value="MATRIX METALLOPROTEINASE"/>
    <property type="match status" value="1"/>
</dbReference>
<protein>
    <submittedName>
        <fullName evidence="15">Matrix metalloproteinase-17</fullName>
    </submittedName>
</protein>
<feature type="modified residue" description="Phosphotyrosine; by PKDCC" evidence="11">
    <location>
        <position position="357"/>
    </location>
</feature>
<feature type="binding site" evidence="10">
    <location>
        <position position="146"/>
    </location>
    <ligand>
        <name>Zn(2+)</name>
        <dbReference type="ChEBI" id="CHEBI:29105"/>
        <label>1</label>
    </ligand>
</feature>
<dbReference type="InterPro" id="IPR006026">
    <property type="entry name" value="Peptidase_Metallo"/>
</dbReference>
<dbReference type="GO" id="GO:0005615">
    <property type="term" value="C:extracellular space"/>
    <property type="evidence" value="ECO:0007669"/>
    <property type="project" value="TreeGrafter"/>
</dbReference>
<organism evidence="15 16">
    <name type="scientific">Nephila pilipes</name>
    <name type="common">Giant wood spider</name>
    <name type="synonym">Nephila maculata</name>
    <dbReference type="NCBI Taxonomy" id="299642"/>
    <lineage>
        <taxon>Eukaryota</taxon>
        <taxon>Metazoa</taxon>
        <taxon>Ecdysozoa</taxon>
        <taxon>Arthropoda</taxon>
        <taxon>Chelicerata</taxon>
        <taxon>Arachnida</taxon>
        <taxon>Araneae</taxon>
        <taxon>Araneomorphae</taxon>
        <taxon>Entelegynae</taxon>
        <taxon>Araneoidea</taxon>
        <taxon>Nephilidae</taxon>
        <taxon>Nephila</taxon>
    </lineage>
</organism>
<keyword evidence="4" id="KW-0677">Repeat</keyword>
<keyword evidence="3 10" id="KW-0479">Metal-binding</keyword>
<sequence length="518" mass="58427">MGQNGKTNRGLVTNVAEPESKRSVILSITGALYSPLISPVTFIRARGSVVWSNVNGKRAENEQVFRSVKSRDSKADIRMVRSQLRKAFEVWSAASALTFEEVQGLSADILVSFLKGQHGDGYPFDGEGAVLAHAFFPGEGIGGDAHFDADERWLSSQPEDEDEGVNLFAVAAHEIGHSLGLSHSSTPGSLMFPYYQVMGEYFTLPKDDADGIRHLYGYKDPDSQPTMPSLTSTTIQTTSTRRGKITTKHTTPKPRKTTTASPTLEPQIPDMCNTSIDAISVIRREIFIFKGKHFWRLNMNRTLRAGYPVPIGRFWHALPDDIERIDALYERSVDTKIVFFTGKLFWLFSANQLEPGYPRPLTDLGLPDDLERIDAALVWGHNGKTYFFSGKEYWKFDENEGRVELDYPRNINSWRGVPANIDAAFQWADGNTYFFKGTKFWKFMDIKMRIQNKSPSDLGGFWFKCPGKSMEITQPVTTSRSPTFKTYVPNISTILEIPQIHWLFLLILSLYGKMQLSI</sequence>
<feature type="binding site" evidence="10">
    <location>
        <position position="422"/>
    </location>
    <ligand>
        <name>Ca(2+)</name>
        <dbReference type="ChEBI" id="CHEBI:29108"/>
        <label>4</label>
    </ligand>
</feature>
<feature type="binding site" evidence="10">
    <location>
        <position position="133"/>
    </location>
    <ligand>
        <name>Zn(2+)</name>
        <dbReference type="ChEBI" id="CHEBI:29105"/>
        <label>1</label>
    </ligand>
</feature>
<feature type="binding site" evidence="10">
    <location>
        <position position="118"/>
    </location>
    <ligand>
        <name>Zn(2+)</name>
        <dbReference type="ChEBI" id="CHEBI:29105"/>
        <label>1</label>
    </ligand>
</feature>
<dbReference type="GO" id="GO:0030198">
    <property type="term" value="P:extracellular matrix organization"/>
    <property type="evidence" value="ECO:0007669"/>
    <property type="project" value="TreeGrafter"/>
</dbReference>
<evidence type="ECO:0000256" key="11">
    <source>
        <dbReference type="PIRSR" id="PIRSR621190-4"/>
    </source>
</evidence>
<feature type="repeat" description="Hemopexin" evidence="12">
    <location>
        <begin position="322"/>
        <end position="368"/>
    </location>
</feature>
<evidence type="ECO:0000256" key="8">
    <source>
        <dbReference type="ARBA" id="ARBA00023145"/>
    </source>
</evidence>
<evidence type="ECO:0000256" key="12">
    <source>
        <dbReference type="PROSITE-ProRule" id="PRU01011"/>
    </source>
</evidence>
<feature type="binding site" evidence="10">
    <location>
        <position position="120"/>
    </location>
    <ligand>
        <name>Zn(2+)</name>
        <dbReference type="ChEBI" id="CHEBI:29105"/>
        <label>1</label>
    </ligand>
</feature>
<comment type="caution">
    <text evidence="15">The sequence shown here is derived from an EMBL/GenBank/DDBJ whole genome shotgun (WGS) entry which is preliminary data.</text>
</comment>
<evidence type="ECO:0000256" key="5">
    <source>
        <dbReference type="ARBA" id="ARBA00022801"/>
    </source>
</evidence>
<dbReference type="InterPro" id="IPR000585">
    <property type="entry name" value="Hemopexin-like_dom"/>
</dbReference>
<feature type="repeat" description="Hemopexin" evidence="12">
    <location>
        <begin position="370"/>
        <end position="418"/>
    </location>
</feature>
<evidence type="ECO:0000256" key="13">
    <source>
        <dbReference type="SAM" id="MobiDB-lite"/>
    </source>
</evidence>
<keyword evidence="7" id="KW-0482">Metalloprotease</keyword>
<dbReference type="Gene3D" id="2.110.10.10">
    <property type="entry name" value="Hemopexin-like domain"/>
    <property type="match status" value="1"/>
</dbReference>
<feature type="repeat" description="Hemopexin" evidence="12">
    <location>
        <begin position="273"/>
        <end position="318"/>
    </location>
</feature>
<keyword evidence="2" id="KW-0645">Protease</keyword>
<dbReference type="EMBL" id="BMAW01011115">
    <property type="protein sequence ID" value="GFT22019.1"/>
    <property type="molecule type" value="Genomic_DNA"/>
</dbReference>
<dbReference type="PANTHER" id="PTHR10201:SF308">
    <property type="entry name" value="MATRIX METALLOPROTEINASE 2"/>
    <property type="match status" value="1"/>
</dbReference>
<feature type="binding site" evidence="10">
    <location>
        <position position="173"/>
    </location>
    <ligand>
        <name>Zn(2+)</name>
        <dbReference type="ChEBI" id="CHEBI:29105"/>
        <label>2</label>
        <note>catalytic</note>
    </ligand>
</feature>
<evidence type="ECO:0000313" key="16">
    <source>
        <dbReference type="Proteomes" id="UP000887013"/>
    </source>
</evidence>
<dbReference type="InterPro" id="IPR001818">
    <property type="entry name" value="Pept_M10_metallopeptidase"/>
</dbReference>
<dbReference type="PROSITE" id="PS51642">
    <property type="entry name" value="HEMOPEXIN_2"/>
    <property type="match status" value="3"/>
</dbReference>
<accession>A0A8X6NLI8</accession>
<dbReference type="InterPro" id="IPR024079">
    <property type="entry name" value="MetalloPept_cat_dom_sf"/>
</dbReference>
<evidence type="ECO:0000259" key="14">
    <source>
        <dbReference type="SMART" id="SM00235"/>
    </source>
</evidence>
<evidence type="ECO:0000256" key="10">
    <source>
        <dbReference type="PIRSR" id="PIRSR621190-2"/>
    </source>
</evidence>
<feature type="binding site" evidence="10">
    <location>
        <position position="376"/>
    </location>
    <ligand>
        <name>Ca(2+)</name>
        <dbReference type="ChEBI" id="CHEBI:29108"/>
        <label>5</label>
    </ligand>
</feature>
<dbReference type="GO" id="GO:0006508">
    <property type="term" value="P:proteolysis"/>
    <property type="evidence" value="ECO:0007669"/>
    <property type="project" value="UniProtKB-KW"/>
</dbReference>
<dbReference type="InterPro" id="IPR021190">
    <property type="entry name" value="Pept_M10A"/>
</dbReference>
<evidence type="ECO:0000313" key="15">
    <source>
        <dbReference type="EMBL" id="GFT22019.1"/>
    </source>
</evidence>
<feature type="region of interest" description="Disordered" evidence="13">
    <location>
        <begin position="218"/>
        <end position="267"/>
    </location>
</feature>
<evidence type="ECO:0000256" key="6">
    <source>
        <dbReference type="ARBA" id="ARBA00022833"/>
    </source>
</evidence>
<dbReference type="GO" id="GO:0030574">
    <property type="term" value="P:collagen catabolic process"/>
    <property type="evidence" value="ECO:0007669"/>
    <property type="project" value="TreeGrafter"/>
</dbReference>
<dbReference type="CDD" id="cd00094">
    <property type="entry name" value="HX"/>
    <property type="match status" value="1"/>
</dbReference>
<feature type="binding site" evidence="10">
    <location>
        <position position="279"/>
    </location>
    <ligand>
        <name>Ca(2+)</name>
        <dbReference type="ChEBI" id="CHEBI:29108"/>
        <label>5</label>
    </ligand>
</feature>
<dbReference type="InterPro" id="IPR036375">
    <property type="entry name" value="Hemopexin-like_dom_sf"/>
</dbReference>
<dbReference type="GO" id="GO:0031012">
    <property type="term" value="C:extracellular matrix"/>
    <property type="evidence" value="ECO:0007669"/>
    <property type="project" value="InterPro"/>
</dbReference>
<feature type="binding site" evidence="10">
    <location>
        <position position="277"/>
    </location>
    <ligand>
        <name>Ca(2+)</name>
        <dbReference type="ChEBI" id="CHEBI:29108"/>
        <label>4</label>
    </ligand>
</feature>
<feature type="binding site" evidence="10">
    <location>
        <position position="326"/>
    </location>
    <ligand>
        <name>Ca(2+)</name>
        <dbReference type="ChEBI" id="CHEBI:29108"/>
        <label>4</label>
    </ligand>
</feature>
<feature type="compositionally biased region" description="Basic residues" evidence="13">
    <location>
        <begin position="241"/>
        <end position="256"/>
    </location>
</feature>
<feature type="domain" description="Peptidase metallopeptidase" evidence="14">
    <location>
        <begin position="55"/>
        <end position="218"/>
    </location>
</feature>
<comment type="cofactor">
    <cofactor evidence="10">
        <name>Ca(2+)</name>
        <dbReference type="ChEBI" id="CHEBI:29108"/>
    </cofactor>
    <text evidence="10">Can bind about 5 Ca(2+) ions per subunit.</text>
</comment>
<dbReference type="Gene3D" id="3.40.390.10">
    <property type="entry name" value="Collagenase (Catalytic Domain)"/>
    <property type="match status" value="1"/>
</dbReference>
<dbReference type="OrthoDB" id="406838at2759"/>
<evidence type="ECO:0000256" key="7">
    <source>
        <dbReference type="ARBA" id="ARBA00023049"/>
    </source>
</evidence>
<feature type="compositionally biased region" description="Low complexity" evidence="13">
    <location>
        <begin position="226"/>
        <end position="240"/>
    </location>
</feature>
<dbReference type="InterPro" id="IPR018487">
    <property type="entry name" value="Hemopexin-like_repeat"/>
</dbReference>
<dbReference type="PRINTS" id="PR00138">
    <property type="entry name" value="MATRIXIN"/>
</dbReference>
<keyword evidence="8" id="KW-0865">Zymogen</keyword>
<dbReference type="GO" id="GO:0008270">
    <property type="term" value="F:zinc ion binding"/>
    <property type="evidence" value="ECO:0007669"/>
    <property type="project" value="InterPro"/>
</dbReference>
<feature type="binding site" evidence="10">
    <location>
        <position position="125"/>
    </location>
    <ligand>
        <name>Ca(2+)</name>
        <dbReference type="ChEBI" id="CHEBI:29108"/>
        <label>3</label>
    </ligand>
</feature>
<feature type="binding site" evidence="10">
    <location>
        <position position="177"/>
    </location>
    <ligand>
        <name>Zn(2+)</name>
        <dbReference type="ChEBI" id="CHEBI:29105"/>
        <label>2</label>
        <note>catalytic</note>
    </ligand>
</feature>
<dbReference type="SMART" id="SM00235">
    <property type="entry name" value="ZnMc"/>
    <property type="match status" value="1"/>
</dbReference>
<evidence type="ECO:0000256" key="2">
    <source>
        <dbReference type="ARBA" id="ARBA00022670"/>
    </source>
</evidence>
<feature type="binding site" evidence="10">
    <location>
        <position position="148"/>
    </location>
    <ligand>
        <name>Ca(2+)</name>
        <dbReference type="ChEBI" id="CHEBI:29108"/>
        <label>3</label>
    </ligand>
</feature>